<dbReference type="Proteomes" id="UP000887572">
    <property type="component" value="Unplaced"/>
</dbReference>
<evidence type="ECO:0000256" key="1">
    <source>
        <dbReference type="ARBA" id="ARBA00003357"/>
    </source>
</evidence>
<keyword evidence="6 7" id="KW-0539">Nucleus</keyword>
<dbReference type="WBParaSite" id="Gr19_v10_g538.t1">
    <property type="protein sequence ID" value="Gr19_v10_g538.t1"/>
    <property type="gene ID" value="Gr19_v10_g538"/>
</dbReference>
<evidence type="ECO:0000256" key="4">
    <source>
        <dbReference type="ARBA" id="ARBA00014973"/>
    </source>
</evidence>
<dbReference type="FunFam" id="2.20.25.190:FF:000002">
    <property type="entry name" value="Transcription elongation factor 1 homolog"/>
    <property type="match status" value="1"/>
</dbReference>
<protein>
    <recommendedName>
        <fullName evidence="4 7">Transcription elongation factor 1 homolog</fullName>
    </recommendedName>
</protein>
<dbReference type="InterPro" id="IPR038567">
    <property type="entry name" value="T_Elf1_sf"/>
</dbReference>
<dbReference type="Gene3D" id="2.20.25.190">
    <property type="match status" value="1"/>
</dbReference>
<dbReference type="PANTHER" id="PTHR20934:SF0">
    <property type="entry name" value="TRANSCRIPTION ELONGATION FACTOR 1 HOMOLOG"/>
    <property type="match status" value="1"/>
</dbReference>
<name>A0A914HWT5_GLORO</name>
<evidence type="ECO:0000256" key="6">
    <source>
        <dbReference type="ARBA" id="ARBA00023242"/>
    </source>
</evidence>
<keyword evidence="5 7" id="KW-0862">Zinc</keyword>
<sequence length="83" mass="9603">MAKRKSKRKAPTKAKTIEALETQFNCPFCNHERVCEVKMDRERNVGFIQCRVCMEDFQTNITALSEPIDVYSDWIDACEAANQ</sequence>
<dbReference type="GO" id="GO:0000993">
    <property type="term" value="F:RNA polymerase II complex binding"/>
    <property type="evidence" value="ECO:0007669"/>
    <property type="project" value="TreeGrafter"/>
</dbReference>
<keyword evidence="7" id="KW-0804">Transcription</keyword>
<accession>A0A914HWT5</accession>
<keyword evidence="7" id="KW-0863">Zinc-finger</keyword>
<evidence type="ECO:0000256" key="2">
    <source>
        <dbReference type="ARBA" id="ARBA00004123"/>
    </source>
</evidence>
<evidence type="ECO:0000313" key="9">
    <source>
        <dbReference type="WBParaSite" id="Gr19_v10_g538.t1"/>
    </source>
</evidence>
<evidence type="ECO:0000256" key="5">
    <source>
        <dbReference type="ARBA" id="ARBA00022833"/>
    </source>
</evidence>
<keyword evidence="8" id="KW-1185">Reference proteome</keyword>
<dbReference type="AlphaFoldDB" id="A0A914HWT5"/>
<dbReference type="SUPFAM" id="SSF57783">
    <property type="entry name" value="Zinc beta-ribbon"/>
    <property type="match status" value="1"/>
</dbReference>
<dbReference type="PANTHER" id="PTHR20934">
    <property type="entry name" value="TRANSCRIPTION ELONGATION FACTOR 1 HOMOLOG"/>
    <property type="match status" value="1"/>
</dbReference>
<keyword evidence="7" id="KW-0805">Transcription regulation</keyword>
<dbReference type="GO" id="GO:0006368">
    <property type="term" value="P:transcription elongation by RNA polymerase II"/>
    <property type="evidence" value="ECO:0007669"/>
    <property type="project" value="TreeGrafter"/>
</dbReference>
<evidence type="ECO:0000256" key="7">
    <source>
        <dbReference type="RuleBase" id="RU364033"/>
    </source>
</evidence>
<comment type="function">
    <text evidence="1 7">Transcription elongation factor implicated in the maintenance of proper chromatin structure in actively transcribed regions.</text>
</comment>
<dbReference type="GO" id="GO:0008023">
    <property type="term" value="C:transcription elongation factor complex"/>
    <property type="evidence" value="ECO:0007669"/>
    <property type="project" value="TreeGrafter"/>
</dbReference>
<comment type="subcellular location">
    <subcellularLocation>
        <location evidence="2 7">Nucleus</location>
    </subcellularLocation>
</comment>
<dbReference type="InterPro" id="IPR007808">
    <property type="entry name" value="Elf1"/>
</dbReference>
<dbReference type="GO" id="GO:0008270">
    <property type="term" value="F:zinc ion binding"/>
    <property type="evidence" value="ECO:0007669"/>
    <property type="project" value="UniProtKB-KW"/>
</dbReference>
<organism evidence="8 9">
    <name type="scientific">Globodera rostochiensis</name>
    <name type="common">Golden nematode worm</name>
    <name type="synonym">Heterodera rostochiensis</name>
    <dbReference type="NCBI Taxonomy" id="31243"/>
    <lineage>
        <taxon>Eukaryota</taxon>
        <taxon>Metazoa</taxon>
        <taxon>Ecdysozoa</taxon>
        <taxon>Nematoda</taxon>
        <taxon>Chromadorea</taxon>
        <taxon>Rhabditida</taxon>
        <taxon>Tylenchina</taxon>
        <taxon>Tylenchomorpha</taxon>
        <taxon>Tylenchoidea</taxon>
        <taxon>Heteroderidae</taxon>
        <taxon>Heteroderinae</taxon>
        <taxon>Globodera</taxon>
    </lineage>
</organism>
<evidence type="ECO:0000256" key="3">
    <source>
        <dbReference type="ARBA" id="ARBA00009730"/>
    </source>
</evidence>
<proteinExistence type="inferred from homology"/>
<dbReference type="Pfam" id="PF05129">
    <property type="entry name" value="Zn_ribbon_Elf1"/>
    <property type="match status" value="1"/>
</dbReference>
<reference evidence="9" key="1">
    <citation type="submission" date="2022-11" db="UniProtKB">
        <authorList>
            <consortium name="WormBaseParasite"/>
        </authorList>
    </citation>
    <scope>IDENTIFICATION</scope>
</reference>
<keyword evidence="7" id="KW-0479">Metal-binding</keyword>
<comment type="similarity">
    <text evidence="3 7">Belongs to the ELOF1 family.</text>
</comment>
<evidence type="ECO:0000313" key="8">
    <source>
        <dbReference type="Proteomes" id="UP000887572"/>
    </source>
</evidence>